<dbReference type="InterPro" id="IPR014721">
    <property type="entry name" value="Ribsml_uS5_D2-typ_fold_subgr"/>
</dbReference>
<dbReference type="PANTHER" id="PTHR43290:SF2">
    <property type="entry name" value="MEVALONATE KINASE"/>
    <property type="match status" value="1"/>
</dbReference>
<dbReference type="PANTHER" id="PTHR43290">
    <property type="entry name" value="MEVALONATE KINASE"/>
    <property type="match status" value="1"/>
</dbReference>
<evidence type="ECO:0000259" key="11">
    <source>
        <dbReference type="Pfam" id="PF08544"/>
    </source>
</evidence>
<dbReference type="PRINTS" id="PR00959">
    <property type="entry name" value="MEVGALKINASE"/>
</dbReference>
<feature type="domain" description="GHMP kinase N-terminal" evidence="10">
    <location>
        <begin position="78"/>
        <end position="152"/>
    </location>
</feature>
<evidence type="ECO:0000259" key="10">
    <source>
        <dbReference type="Pfam" id="PF00288"/>
    </source>
</evidence>
<keyword evidence="5 12" id="KW-0418">Kinase</keyword>
<reference evidence="12 13" key="1">
    <citation type="submission" date="2021-02" db="EMBL/GenBank/DDBJ databases">
        <title>Complete genome sequence of Lactococcus lactis strain K_LL004.</title>
        <authorList>
            <person name="Kim H.B."/>
        </authorList>
    </citation>
    <scope>NUCLEOTIDE SEQUENCE [LARGE SCALE GENOMIC DNA]</scope>
    <source>
        <strain evidence="12 13">K_LL004</strain>
    </source>
</reference>
<keyword evidence="7" id="KW-0460">Magnesium</keyword>
<evidence type="ECO:0000256" key="4">
    <source>
        <dbReference type="ARBA" id="ARBA00022741"/>
    </source>
</evidence>
<dbReference type="InterPro" id="IPR006205">
    <property type="entry name" value="Mev_gal_kin"/>
</dbReference>
<protein>
    <submittedName>
        <fullName evidence="12">Mevalonate kinase</fullName>
        <ecNumber evidence="12">2.7.1.36</ecNumber>
    </submittedName>
</protein>
<dbReference type="Pfam" id="PF00288">
    <property type="entry name" value="GHMP_kinases_N"/>
    <property type="match status" value="1"/>
</dbReference>
<evidence type="ECO:0000256" key="1">
    <source>
        <dbReference type="ARBA" id="ARBA00022490"/>
    </source>
</evidence>
<keyword evidence="8" id="KW-0443">Lipid metabolism</keyword>
<evidence type="ECO:0000256" key="5">
    <source>
        <dbReference type="ARBA" id="ARBA00022777"/>
    </source>
</evidence>
<sequence>MTINKMGVGIAHSKLILIGEHSVVYGQPAIALPVTILKTTATLTSSKYGQYIENNEFRRRIDLMGDEFEGIRQLIMRLLSKFHSSKMPFSLEIDSNIPQGRGLGASASLATAITRAFYDFFETELPQSDLMFYANFSENITHGKSSGIDVATVNSEQPLWFIKDTAIEPFELNLHGFIVIGDTGVHGFTSQAINIVREKLVEEKKKTQAHINQLGELATASKNFLMTNQLSAFGKVMNKAHGILSELGVSHPRLETLVDTALKNGALGAKLTGSGLGGVMVALAENEKDAIRISQRLLKNGAKNTWIYSF</sequence>
<dbReference type="InterPro" id="IPR036554">
    <property type="entry name" value="GHMP_kinase_C_sf"/>
</dbReference>
<organism evidence="12 13">
    <name type="scientific">Lactococcus taiwanensis</name>
    <dbReference type="NCBI Taxonomy" id="1151742"/>
    <lineage>
        <taxon>Bacteria</taxon>
        <taxon>Bacillati</taxon>
        <taxon>Bacillota</taxon>
        <taxon>Bacilli</taxon>
        <taxon>Lactobacillales</taxon>
        <taxon>Streptococcaceae</taxon>
        <taxon>Lactococcus</taxon>
    </lineage>
</organism>
<dbReference type="NCBIfam" id="TIGR00549">
    <property type="entry name" value="mevalon_kin"/>
    <property type="match status" value="1"/>
</dbReference>
<dbReference type="InterPro" id="IPR006204">
    <property type="entry name" value="GHMP_kinase_N_dom"/>
</dbReference>
<dbReference type="KEGG" id="lti:JW886_02925"/>
<keyword evidence="13" id="KW-1185">Reference proteome</keyword>
<evidence type="ECO:0000256" key="7">
    <source>
        <dbReference type="ARBA" id="ARBA00022842"/>
    </source>
</evidence>
<evidence type="ECO:0000256" key="3">
    <source>
        <dbReference type="ARBA" id="ARBA00022679"/>
    </source>
</evidence>
<evidence type="ECO:0000256" key="9">
    <source>
        <dbReference type="ARBA" id="ARBA00029438"/>
    </source>
</evidence>
<feature type="domain" description="GHMP kinase C-terminal" evidence="11">
    <location>
        <begin position="227"/>
        <end position="301"/>
    </location>
</feature>
<evidence type="ECO:0000256" key="8">
    <source>
        <dbReference type="ARBA" id="ARBA00023098"/>
    </source>
</evidence>
<dbReference type="Pfam" id="PF08544">
    <property type="entry name" value="GHMP_kinases_C"/>
    <property type="match status" value="1"/>
</dbReference>
<dbReference type="AlphaFoldDB" id="A0AA45QRV2"/>
<accession>A0AA45QRV2</accession>
<keyword evidence="4" id="KW-0547">Nucleotide-binding</keyword>
<gene>
    <name evidence="12" type="primary">mvk</name>
    <name evidence="12" type="ORF">JW886_02925</name>
</gene>
<keyword evidence="3 12" id="KW-0808">Transferase</keyword>
<evidence type="ECO:0000256" key="2">
    <source>
        <dbReference type="ARBA" id="ARBA00022516"/>
    </source>
</evidence>
<dbReference type="EMBL" id="CP070872">
    <property type="protein sequence ID" value="QSE77232.1"/>
    <property type="molecule type" value="Genomic_DNA"/>
</dbReference>
<dbReference type="InterPro" id="IPR013750">
    <property type="entry name" value="GHMP_kinase_C_dom"/>
</dbReference>
<dbReference type="GO" id="GO:0005524">
    <property type="term" value="F:ATP binding"/>
    <property type="evidence" value="ECO:0007669"/>
    <property type="project" value="UniProtKB-KW"/>
</dbReference>
<dbReference type="GO" id="GO:0004496">
    <property type="term" value="F:mevalonate kinase activity"/>
    <property type="evidence" value="ECO:0007669"/>
    <property type="project" value="UniProtKB-EC"/>
</dbReference>
<dbReference type="Proteomes" id="UP000663608">
    <property type="component" value="Chromosome"/>
</dbReference>
<keyword evidence="1" id="KW-0963">Cytoplasm</keyword>
<evidence type="ECO:0000256" key="6">
    <source>
        <dbReference type="ARBA" id="ARBA00022840"/>
    </source>
</evidence>
<keyword evidence="2" id="KW-0444">Lipid biosynthesis</keyword>
<dbReference type="InterPro" id="IPR020568">
    <property type="entry name" value="Ribosomal_Su5_D2-typ_SF"/>
</dbReference>
<comment type="pathway">
    <text evidence="9">Isoprenoid biosynthesis; isopentenyl diphosphate biosynthesis via mevalonate pathway; isopentenyl diphosphate from (R)-mevalonate: step 1/3.</text>
</comment>
<keyword evidence="6" id="KW-0067">ATP-binding</keyword>
<dbReference type="Gene3D" id="3.30.70.890">
    <property type="entry name" value="GHMP kinase, C-terminal domain"/>
    <property type="match status" value="1"/>
</dbReference>
<evidence type="ECO:0000313" key="13">
    <source>
        <dbReference type="Proteomes" id="UP000663608"/>
    </source>
</evidence>
<dbReference type="GO" id="GO:0005829">
    <property type="term" value="C:cytosol"/>
    <property type="evidence" value="ECO:0007669"/>
    <property type="project" value="TreeGrafter"/>
</dbReference>
<dbReference type="SUPFAM" id="SSF54211">
    <property type="entry name" value="Ribosomal protein S5 domain 2-like"/>
    <property type="match status" value="1"/>
</dbReference>
<dbReference type="SUPFAM" id="SSF55060">
    <property type="entry name" value="GHMP Kinase, C-terminal domain"/>
    <property type="match status" value="1"/>
</dbReference>
<proteinExistence type="predicted"/>
<evidence type="ECO:0000313" key="12">
    <source>
        <dbReference type="EMBL" id="QSE77232.1"/>
    </source>
</evidence>
<name>A0AA45QRV2_9LACT</name>
<dbReference type="RefSeq" id="WP_075524785.1">
    <property type="nucleotide sequence ID" value="NZ_BNDT01000002.1"/>
</dbReference>
<dbReference type="EC" id="2.7.1.36" evidence="12"/>
<dbReference type="Gene3D" id="3.30.230.10">
    <property type="match status" value="1"/>
</dbReference>
<dbReference type="GO" id="GO:0019287">
    <property type="term" value="P:isopentenyl diphosphate biosynthetic process, mevalonate pathway"/>
    <property type="evidence" value="ECO:0007669"/>
    <property type="project" value="TreeGrafter"/>
</dbReference>